<evidence type="ECO:0000313" key="1">
    <source>
        <dbReference type="Proteomes" id="UP001652626"/>
    </source>
</evidence>
<keyword evidence="1" id="KW-1185">Reference proteome</keyword>
<organism evidence="1 2">
    <name type="scientific">Vanessa tameamea</name>
    <name type="common">Kamehameha butterfly</name>
    <dbReference type="NCBI Taxonomy" id="334116"/>
    <lineage>
        <taxon>Eukaryota</taxon>
        <taxon>Metazoa</taxon>
        <taxon>Ecdysozoa</taxon>
        <taxon>Arthropoda</taxon>
        <taxon>Hexapoda</taxon>
        <taxon>Insecta</taxon>
        <taxon>Pterygota</taxon>
        <taxon>Neoptera</taxon>
        <taxon>Endopterygota</taxon>
        <taxon>Lepidoptera</taxon>
        <taxon>Glossata</taxon>
        <taxon>Ditrysia</taxon>
        <taxon>Papilionoidea</taxon>
        <taxon>Nymphalidae</taxon>
        <taxon>Nymphalinae</taxon>
        <taxon>Vanessa</taxon>
    </lineage>
</organism>
<dbReference type="OMA" id="VCTQKSA"/>
<dbReference type="AlphaFoldDB" id="A0A8B8I6N8"/>
<proteinExistence type="predicted"/>
<sequence length="411" mass="46150">MAMYSADENLSDDEVYFGKLSLKEVKKRILCNNFRQTFSCSTDNDKFVNDESISVIETHSEPDIYSGRNANAVLDRYSNANSIPRAPSDWDVKSTDDSFLKLEEMVTEMYTSPKTNVNNVLDNTLEVVEYILNNAHLNDNENKKAEGNISQTEKETKSNIPEIFTSTINGNNDIEIKKENLSEKNVKEHGNKNIESKTITDVQVEKLYETPLKSCNSQKHVQSVKTEGISTPFVETKCSKEIFKTPKNPLSSKKYQLSSTKRTPGKINAYQHITSPVASYIKNGPQVPLLRDVHPKKPLPGLSSIPKFVKSTSDIKLGNKENVLLPSLAYRSAKKTKVITIPDKEKLPESPWAKRVASSLPKPVIIKHDHREMNAVKKSLLSHQEDSFADLTLHQADLSVCTQKSAVNKPL</sequence>
<dbReference type="GeneID" id="113398276"/>
<evidence type="ECO:0000313" key="2">
    <source>
        <dbReference type="RefSeq" id="XP_026492724.2"/>
    </source>
</evidence>
<name>A0A8B8I6N8_VANTA</name>
<reference evidence="1" key="1">
    <citation type="submission" date="2025-05" db="UniProtKB">
        <authorList>
            <consortium name="RefSeq"/>
        </authorList>
    </citation>
    <scope>NUCLEOTIDE SEQUENCE [LARGE SCALE GENOMIC DNA]</scope>
</reference>
<dbReference type="RefSeq" id="XP_026492724.2">
    <property type="nucleotide sequence ID" value="XM_026636939.2"/>
</dbReference>
<gene>
    <name evidence="2" type="primary">LOC113398276</name>
</gene>
<protein>
    <submittedName>
        <fullName evidence="2">Uncharacterized protein LOC113398276</fullName>
    </submittedName>
</protein>
<dbReference type="OrthoDB" id="69711at2759"/>
<accession>A0A8B8I6N8</accession>
<reference evidence="2" key="2">
    <citation type="submission" date="2025-08" db="UniProtKB">
        <authorList>
            <consortium name="RefSeq"/>
        </authorList>
    </citation>
    <scope>IDENTIFICATION</scope>
    <source>
        <tissue evidence="2">Whole body</tissue>
    </source>
</reference>
<dbReference type="Proteomes" id="UP001652626">
    <property type="component" value="Chromosome 2"/>
</dbReference>